<accession>A0A0F7FFK7</accession>
<keyword evidence="2" id="KW-0812">Transmembrane</keyword>
<dbReference type="Proteomes" id="UP000034189">
    <property type="component" value="Chromosome"/>
</dbReference>
<evidence type="ECO:0000256" key="3">
    <source>
        <dbReference type="ARBA" id="ARBA00022989"/>
    </source>
</evidence>
<dbReference type="AlphaFoldDB" id="A0A0F7FFK7"/>
<name>A0A0F7FFK7_PAEDU</name>
<evidence type="ECO:0000256" key="4">
    <source>
        <dbReference type="ARBA" id="ARBA00023136"/>
    </source>
</evidence>
<dbReference type="NCBIfam" id="TIGR01593">
    <property type="entry name" value="holin_tox_secr"/>
    <property type="match status" value="1"/>
</dbReference>
<evidence type="ECO:0000313" key="6">
    <source>
        <dbReference type="EMBL" id="AKG37827.1"/>
    </source>
</evidence>
<proteinExistence type="inferred from homology"/>
<comment type="subcellular location">
    <subcellularLocation>
        <location evidence="1">Membrane</location>
        <topology evidence="1">Multi-pass membrane protein</topology>
    </subcellularLocation>
</comment>
<reference evidence="6 7" key="2">
    <citation type="journal article" date="2016" name="Genome Announc.">
        <title>Genome Sequence of a Gram-Positive Diazotroph, Paenibacillus durus Type Strain ATCC 35681.</title>
        <authorList>
            <person name="Halim M.A."/>
            <person name="Rahman A.Y."/>
            <person name="Sim K.S."/>
            <person name="Yam H.C."/>
            <person name="Rahim A.A."/>
            <person name="Ghazali A.H."/>
            <person name="Najimudin N."/>
        </authorList>
    </citation>
    <scope>NUCLEOTIDE SEQUENCE [LARGE SCALE GENOMIC DNA]</scope>
    <source>
        <strain evidence="6 7">ATCC 35681</strain>
    </source>
</reference>
<protein>
    <submittedName>
        <fullName evidence="6">Holin</fullName>
    </submittedName>
</protein>
<dbReference type="PATRIC" id="fig|1333534.5.peg.3788"/>
<dbReference type="InterPro" id="IPR006480">
    <property type="entry name" value="Phage_holin_4_1"/>
</dbReference>
<sequence length="135" mass="14566">MAGLLATITGYLGGWDKPLQVLVVCMVIDYATGILGAVKTKTVSSDIMLWGGVRKAVVIFVVGLSALIDDWIQPGSPVFRTAAIYFYAGREGLSIVENLGVIGVYLPPQVRDFLLQLNEDKARNNPAKPDQDKTA</sequence>
<dbReference type="GO" id="GO:0016020">
    <property type="term" value="C:membrane"/>
    <property type="evidence" value="ECO:0007669"/>
    <property type="project" value="UniProtKB-SubCell"/>
</dbReference>
<comment type="similarity">
    <text evidence="5">Belongs to the bacteriophage holin family. Cp-1 holin subfamily.</text>
</comment>
<gene>
    <name evidence="6" type="ORF">VK70_17180</name>
</gene>
<evidence type="ECO:0000256" key="5">
    <source>
        <dbReference type="ARBA" id="ARBA00023600"/>
    </source>
</evidence>
<keyword evidence="4" id="KW-0472">Membrane</keyword>
<keyword evidence="3" id="KW-1133">Transmembrane helix</keyword>
<evidence type="ECO:0000256" key="2">
    <source>
        <dbReference type="ARBA" id="ARBA00022692"/>
    </source>
</evidence>
<organism evidence="6 7">
    <name type="scientific">Paenibacillus durus ATCC 35681</name>
    <dbReference type="NCBI Taxonomy" id="1333534"/>
    <lineage>
        <taxon>Bacteria</taxon>
        <taxon>Bacillati</taxon>
        <taxon>Bacillota</taxon>
        <taxon>Bacilli</taxon>
        <taxon>Bacillales</taxon>
        <taxon>Paenibacillaceae</taxon>
        <taxon>Paenibacillus</taxon>
    </lineage>
</organism>
<dbReference type="HOGENOM" id="CLU_125939_0_0_9"/>
<dbReference type="EMBL" id="CP011114">
    <property type="protein sequence ID" value="AKG37827.1"/>
    <property type="molecule type" value="Genomic_DNA"/>
</dbReference>
<dbReference type="Pfam" id="PF05105">
    <property type="entry name" value="Phage_holin_4_1"/>
    <property type="match status" value="1"/>
</dbReference>
<reference evidence="6 7" key="1">
    <citation type="submission" date="2015-03" db="EMBL/GenBank/DDBJ databases">
        <authorList>
            <person name="Abdul Halim M."/>
        </authorList>
    </citation>
    <scope>NUCLEOTIDE SEQUENCE [LARGE SCALE GENOMIC DNA]</scope>
    <source>
        <strain evidence="6 7">ATCC 35681</strain>
    </source>
</reference>
<evidence type="ECO:0000256" key="1">
    <source>
        <dbReference type="ARBA" id="ARBA00004141"/>
    </source>
</evidence>
<evidence type="ECO:0000313" key="7">
    <source>
        <dbReference type="Proteomes" id="UP000034189"/>
    </source>
</evidence>
<dbReference type="OrthoDB" id="88184at2"/>